<reference evidence="2 3" key="1">
    <citation type="submission" date="2019-09" db="EMBL/GenBank/DDBJ databases">
        <authorList>
            <person name="Chandra G."/>
            <person name="Truman W A."/>
        </authorList>
    </citation>
    <scope>NUCLEOTIDE SEQUENCE [LARGE SCALE GENOMIC DNA]</scope>
    <source>
        <strain evidence="2">PS624</strain>
    </source>
</reference>
<feature type="signal peptide" evidence="1">
    <location>
        <begin position="1"/>
        <end position="23"/>
    </location>
</feature>
<dbReference type="AlphaFoldDB" id="A0A5E6PUE4"/>
<keyword evidence="1" id="KW-0732">Signal</keyword>
<dbReference type="EMBL" id="CABVGZ010000003">
    <property type="protein sequence ID" value="VVM44575.1"/>
    <property type="molecule type" value="Genomic_DNA"/>
</dbReference>
<evidence type="ECO:0008006" key="4">
    <source>
        <dbReference type="Google" id="ProtNLM"/>
    </source>
</evidence>
<sequence length="145" mass="15934" precursor="true">MKRLLLIRLIPALLLVIASSASASASADFGCDDFLSKLADKPSFVEFKGCTQALDRMGQPFSASYEVSGANASKAEQYLEQHFGISPITRACCVWDSTQNGFRDPATGINYLISIGSEETEVRQRESWAKINRFTIQVDAYAEDP</sequence>
<organism evidence="2 3">
    <name type="scientific">Pseudomonas fluorescens</name>
    <dbReference type="NCBI Taxonomy" id="294"/>
    <lineage>
        <taxon>Bacteria</taxon>
        <taxon>Pseudomonadati</taxon>
        <taxon>Pseudomonadota</taxon>
        <taxon>Gammaproteobacteria</taxon>
        <taxon>Pseudomonadales</taxon>
        <taxon>Pseudomonadaceae</taxon>
        <taxon>Pseudomonas</taxon>
    </lineage>
</organism>
<dbReference type="InterPro" id="IPR032537">
    <property type="entry name" value="DUF4952"/>
</dbReference>
<dbReference type="Pfam" id="PF16310">
    <property type="entry name" value="DUF4952"/>
    <property type="match status" value="1"/>
</dbReference>
<evidence type="ECO:0000313" key="2">
    <source>
        <dbReference type="EMBL" id="VVM44575.1"/>
    </source>
</evidence>
<proteinExistence type="predicted"/>
<evidence type="ECO:0000313" key="3">
    <source>
        <dbReference type="Proteomes" id="UP000326241"/>
    </source>
</evidence>
<feature type="chain" id="PRO_5023131017" description="DUF4952 domain-containing protein" evidence="1">
    <location>
        <begin position="24"/>
        <end position="145"/>
    </location>
</feature>
<gene>
    <name evidence="2" type="ORF">PS624_00451</name>
</gene>
<dbReference type="Proteomes" id="UP000326241">
    <property type="component" value="Unassembled WGS sequence"/>
</dbReference>
<protein>
    <recommendedName>
        <fullName evidence="4">DUF4952 domain-containing protein</fullName>
    </recommendedName>
</protein>
<name>A0A5E6PUE4_PSEFL</name>
<evidence type="ECO:0000256" key="1">
    <source>
        <dbReference type="SAM" id="SignalP"/>
    </source>
</evidence>
<dbReference type="RefSeq" id="WP_150773984.1">
    <property type="nucleotide sequence ID" value="NZ_CABVGZ010000003.1"/>
</dbReference>
<accession>A0A5E6PUE4</accession>